<evidence type="ECO:0008006" key="3">
    <source>
        <dbReference type="Google" id="ProtNLM"/>
    </source>
</evidence>
<gene>
    <name evidence="1" type="ORF">GCM10009533_11110</name>
</gene>
<protein>
    <recommendedName>
        <fullName evidence="3">Crotonobetainyl-CoA:carnitine CoA-transferase CaiB-like acyl-CoA transferase</fullName>
    </recommendedName>
</protein>
<dbReference type="RefSeq" id="WP_009945601.1">
    <property type="nucleotide sequence ID" value="NZ_BAAAGS010000005.1"/>
</dbReference>
<dbReference type="PANTHER" id="PTHR48228">
    <property type="entry name" value="SUCCINYL-COA--D-CITRAMALATE COA-TRANSFERASE"/>
    <property type="match status" value="1"/>
</dbReference>
<keyword evidence="2" id="KW-1185">Reference proteome</keyword>
<reference evidence="2" key="1">
    <citation type="journal article" date="2019" name="Int. J. Syst. Evol. Microbiol.">
        <title>The Global Catalogue of Microorganisms (GCM) 10K type strain sequencing project: providing services to taxonomists for standard genome sequencing and annotation.</title>
        <authorList>
            <consortium name="The Broad Institute Genomics Platform"/>
            <consortium name="The Broad Institute Genome Sequencing Center for Infectious Disease"/>
            <person name="Wu L."/>
            <person name="Ma J."/>
        </authorList>
    </citation>
    <scope>NUCLEOTIDE SEQUENCE [LARGE SCALE GENOMIC DNA]</scope>
    <source>
        <strain evidence="2">JCM 10303</strain>
    </source>
</reference>
<dbReference type="Proteomes" id="UP001500729">
    <property type="component" value="Unassembled WGS sequence"/>
</dbReference>
<evidence type="ECO:0000313" key="2">
    <source>
        <dbReference type="Proteomes" id="UP001500729"/>
    </source>
</evidence>
<dbReference type="SUPFAM" id="SSF89796">
    <property type="entry name" value="CoA-transferase family III (CaiB/BaiF)"/>
    <property type="match status" value="2"/>
</dbReference>
<evidence type="ECO:0000313" key="1">
    <source>
        <dbReference type="EMBL" id="GAA0513995.1"/>
    </source>
</evidence>
<dbReference type="EMBL" id="BAAAGS010000005">
    <property type="protein sequence ID" value="GAA0513995.1"/>
    <property type="molecule type" value="Genomic_DNA"/>
</dbReference>
<dbReference type="InterPro" id="IPR003673">
    <property type="entry name" value="CoA-Trfase_fam_III"/>
</dbReference>
<dbReference type="InterPro" id="IPR050509">
    <property type="entry name" value="CoA-transferase_III"/>
</dbReference>
<dbReference type="InterPro" id="IPR023606">
    <property type="entry name" value="CoA-Trfase_III_dom_1_sf"/>
</dbReference>
<comment type="caution">
    <text evidence="1">The sequence shown here is derived from an EMBL/GenBank/DDBJ whole genome shotgun (WGS) entry which is preliminary data.</text>
</comment>
<organism evidence="1 2">
    <name type="scientific">Saccharopolyspora erythraea</name>
    <name type="common">Streptomyces erythraeus</name>
    <dbReference type="NCBI Taxonomy" id="1836"/>
    <lineage>
        <taxon>Bacteria</taxon>
        <taxon>Bacillati</taxon>
        <taxon>Actinomycetota</taxon>
        <taxon>Actinomycetes</taxon>
        <taxon>Pseudonocardiales</taxon>
        <taxon>Pseudonocardiaceae</taxon>
        <taxon>Saccharopolyspora</taxon>
    </lineage>
</organism>
<proteinExistence type="predicted"/>
<name>A0ABP3M613_SACER</name>
<accession>A0ABP3M613</accession>
<dbReference type="Pfam" id="PF02515">
    <property type="entry name" value="CoA_transf_3"/>
    <property type="match status" value="2"/>
</dbReference>
<sequence>MTLSPTSSGSRCAVASEVAARNLALLPDVPFDETECEIDWAGPVDLPLGDETAVQAACGIMHVHGRAVGRPTPLAVDYASATAGVLAAQGVLAARIARARGLELRRVRTSVSQAALLAVSQYLAAATTDDPEEPAPAGKPDLCSSDGVRFEIETLDALDWLRFWSVLDADPAAVRRGWRPFQQRFATATCALPAALQETAASRTFIAIAETATATGVSVLPVRDRPGHPADVPAWHITSMPEGEVRPSTRPGALPLEGLVVVESTRRVQGPVAGHVLRLLGAEVVRIEPPGGDPMRGIPPMAGDCSARFSALNAGKRVVELDLKSAAGRRGVHELVADADVFLHNWAPGKAEQLGLDACDLARSRPGLVHAWASGWGAEFGEDPPLGTDFLVQAHSGLAAAIGPDGAAPRPSLMTLTDVVGGLVCAQGVLAALLNRLLTRRGARVDSSLFSAAGVIPRARRTSRGPLRTADGCLLLEAESWAQAAAALAPGAGPEGVEARCADEPTAAVQESLRTAGIHATAVCTDLRALAADPRFGRALGSAAHAFPLAPWEFS</sequence>
<dbReference type="Gene3D" id="3.40.50.10540">
    <property type="entry name" value="Crotonobetainyl-coa:carnitine coa-transferase, domain 1"/>
    <property type="match status" value="2"/>
</dbReference>
<dbReference type="PANTHER" id="PTHR48228:SF5">
    <property type="entry name" value="ALPHA-METHYLACYL-COA RACEMASE"/>
    <property type="match status" value="1"/>
</dbReference>